<keyword evidence="3" id="KW-1185">Reference proteome</keyword>
<proteinExistence type="predicted"/>
<sequence length="256" mass="29207">MIAENLKKLYNKIVISIALIILIVVSSLLTIAYSHELYYIIGQKYSVRWYWKITEGGVTKLYIKTNSDYLKSPFVEVYNNALNNWNNAWSLNSSSSFARSLNLKIHTYSHVKFENTSFNSAKLFFATPTKEWWNATVGNNGDMAGLAFITNTDGIQITESNVIGINNRNIGAGSIFVSPYITASRSEFERTYILMHEMGHIIGLGHISYDDLLNPYPPNTVPGRSVMTYDYLAQFPTLHDIYDVEIMYGFSCRNWK</sequence>
<protein>
    <recommendedName>
        <fullName evidence="4">Peptidase metallopeptidase domain-containing protein</fullName>
    </recommendedName>
</protein>
<dbReference type="Proteomes" id="UP000196803">
    <property type="component" value="Unassembled WGS sequence"/>
</dbReference>
<dbReference type="EMBL" id="FXXC01000001">
    <property type="protein sequence ID" value="SMR94639.1"/>
    <property type="molecule type" value="Genomic_DNA"/>
</dbReference>
<evidence type="ECO:0008006" key="4">
    <source>
        <dbReference type="Google" id="ProtNLM"/>
    </source>
</evidence>
<accession>A0ABY1SA41</accession>
<dbReference type="SUPFAM" id="SSF55486">
    <property type="entry name" value="Metalloproteases ('zincins'), catalytic domain"/>
    <property type="match status" value="1"/>
</dbReference>
<name>A0ABY1SA41_CALBS</name>
<dbReference type="Gene3D" id="3.40.390.10">
    <property type="entry name" value="Collagenase (Catalytic Domain)"/>
    <property type="match status" value="1"/>
</dbReference>
<reference evidence="2 3" key="1">
    <citation type="submission" date="2017-05" db="EMBL/GenBank/DDBJ databases">
        <authorList>
            <person name="Varghese N."/>
            <person name="Submissions S."/>
        </authorList>
    </citation>
    <scope>NUCLEOTIDE SEQUENCE [LARGE SCALE GENOMIC DNA]</scope>
    <source>
        <strain evidence="2 3">MACB1020</strain>
    </source>
</reference>
<keyword evidence="1" id="KW-1133">Transmembrane helix</keyword>
<dbReference type="InterPro" id="IPR024079">
    <property type="entry name" value="MetalloPept_cat_dom_sf"/>
</dbReference>
<dbReference type="RefSeq" id="WP_015907437.1">
    <property type="nucleotide sequence ID" value="NZ_FUZJ01000001.1"/>
</dbReference>
<keyword evidence="1" id="KW-0472">Membrane</keyword>
<feature type="transmembrane region" description="Helical" evidence="1">
    <location>
        <begin position="12"/>
        <end position="33"/>
    </location>
</feature>
<comment type="caution">
    <text evidence="2">The sequence shown here is derived from an EMBL/GenBank/DDBJ whole genome shotgun (WGS) entry which is preliminary data.</text>
</comment>
<gene>
    <name evidence="2" type="ORF">SAMN05216240_2189</name>
</gene>
<keyword evidence="1" id="KW-0812">Transmembrane</keyword>
<evidence type="ECO:0000313" key="2">
    <source>
        <dbReference type="EMBL" id="SMR94639.1"/>
    </source>
</evidence>
<organism evidence="2 3">
    <name type="scientific">Caldicellulosiruptor bescii</name>
    <name type="common">Anaerocellum thermophilum</name>
    <dbReference type="NCBI Taxonomy" id="31899"/>
    <lineage>
        <taxon>Bacteria</taxon>
        <taxon>Bacillati</taxon>
        <taxon>Bacillota</taxon>
        <taxon>Bacillota incertae sedis</taxon>
        <taxon>Caldicellulosiruptorales</taxon>
        <taxon>Caldicellulosiruptoraceae</taxon>
        <taxon>Caldicellulosiruptor</taxon>
    </lineage>
</organism>
<evidence type="ECO:0000256" key="1">
    <source>
        <dbReference type="SAM" id="Phobius"/>
    </source>
</evidence>
<evidence type="ECO:0000313" key="3">
    <source>
        <dbReference type="Proteomes" id="UP000196803"/>
    </source>
</evidence>